<name>A0A6V8K8N3_9ACTN</name>
<organism evidence="2 3">
    <name type="scientific">Phytohabitans houttuyneae</name>
    <dbReference type="NCBI Taxonomy" id="1076126"/>
    <lineage>
        <taxon>Bacteria</taxon>
        <taxon>Bacillati</taxon>
        <taxon>Actinomycetota</taxon>
        <taxon>Actinomycetes</taxon>
        <taxon>Micromonosporales</taxon>
        <taxon>Micromonosporaceae</taxon>
    </lineage>
</organism>
<accession>A0A6V8K8N3</accession>
<protein>
    <submittedName>
        <fullName evidence="2">Uncharacterized protein</fullName>
    </submittedName>
</protein>
<comment type="caution">
    <text evidence="2">The sequence shown here is derived from an EMBL/GenBank/DDBJ whole genome shotgun (WGS) entry which is preliminary data.</text>
</comment>
<dbReference type="AlphaFoldDB" id="A0A6V8K8N3"/>
<reference evidence="2 3" key="2">
    <citation type="submission" date="2020-03" db="EMBL/GenBank/DDBJ databases">
        <authorList>
            <person name="Ichikawa N."/>
            <person name="Kimura A."/>
            <person name="Kitahashi Y."/>
            <person name="Uohara A."/>
        </authorList>
    </citation>
    <scope>NUCLEOTIDE SEQUENCE [LARGE SCALE GENOMIC DNA]</scope>
    <source>
        <strain evidence="2 3">NBRC 108639</strain>
    </source>
</reference>
<gene>
    <name evidence="2" type="ORF">Phou_013150</name>
</gene>
<reference evidence="2 3" key="1">
    <citation type="submission" date="2020-03" db="EMBL/GenBank/DDBJ databases">
        <title>Whole genome shotgun sequence of Phytohabitans houttuyneae NBRC 108639.</title>
        <authorList>
            <person name="Komaki H."/>
            <person name="Tamura T."/>
        </authorList>
    </citation>
    <scope>NUCLEOTIDE SEQUENCE [LARGE SCALE GENOMIC DNA]</scope>
    <source>
        <strain evidence="2 3">NBRC 108639</strain>
    </source>
</reference>
<evidence type="ECO:0000256" key="1">
    <source>
        <dbReference type="SAM" id="Phobius"/>
    </source>
</evidence>
<sequence length="79" mass="8659">MNKPAALLAARITAVVWIVASAVQFVVWAMIVVIGGDLVTPWWLWTVLTGAPVVLAVWWVTGALHAARRALARESRWTP</sequence>
<evidence type="ECO:0000313" key="2">
    <source>
        <dbReference type="EMBL" id="GFJ77135.1"/>
    </source>
</evidence>
<evidence type="ECO:0000313" key="3">
    <source>
        <dbReference type="Proteomes" id="UP000482800"/>
    </source>
</evidence>
<dbReference type="Proteomes" id="UP000482800">
    <property type="component" value="Unassembled WGS sequence"/>
</dbReference>
<keyword evidence="1" id="KW-0472">Membrane</keyword>
<feature type="transmembrane region" description="Helical" evidence="1">
    <location>
        <begin position="12"/>
        <end position="36"/>
    </location>
</feature>
<keyword evidence="3" id="KW-1185">Reference proteome</keyword>
<dbReference type="EMBL" id="BLPF01000001">
    <property type="protein sequence ID" value="GFJ77135.1"/>
    <property type="molecule type" value="Genomic_DNA"/>
</dbReference>
<proteinExistence type="predicted"/>
<dbReference type="RefSeq" id="WP_246273313.1">
    <property type="nucleotide sequence ID" value="NZ_BAABGO010000005.1"/>
</dbReference>
<feature type="transmembrane region" description="Helical" evidence="1">
    <location>
        <begin position="42"/>
        <end position="67"/>
    </location>
</feature>
<keyword evidence="1" id="KW-1133">Transmembrane helix</keyword>
<keyword evidence="1" id="KW-0812">Transmembrane</keyword>